<keyword evidence="7" id="KW-0012">Acyltransferase</keyword>
<evidence type="ECO:0000256" key="5">
    <source>
        <dbReference type="ARBA" id="ARBA00022989"/>
    </source>
</evidence>
<dbReference type="Gene3D" id="3.40.50.1110">
    <property type="entry name" value="SGNH hydrolase"/>
    <property type="match status" value="1"/>
</dbReference>
<evidence type="ECO:0000256" key="7">
    <source>
        <dbReference type="ARBA" id="ARBA00023315"/>
    </source>
</evidence>
<evidence type="ECO:0000256" key="6">
    <source>
        <dbReference type="ARBA" id="ARBA00023136"/>
    </source>
</evidence>
<keyword evidence="4 9" id="KW-0812">Transmembrane</keyword>
<dbReference type="PANTHER" id="PTHR23028">
    <property type="entry name" value="ACETYLTRANSFERASE"/>
    <property type="match status" value="1"/>
</dbReference>
<evidence type="ECO:0000256" key="4">
    <source>
        <dbReference type="ARBA" id="ARBA00022692"/>
    </source>
</evidence>
<protein>
    <submittedName>
        <fullName evidence="11">Peptidoglycan/LPS O-acetylase OafA/YrhL</fullName>
    </submittedName>
</protein>
<dbReference type="Proteomes" id="UP001247307">
    <property type="component" value="Unassembled WGS sequence"/>
</dbReference>
<dbReference type="PANTHER" id="PTHR23028:SF53">
    <property type="entry name" value="ACYL_TRANSF_3 DOMAIN-CONTAINING PROTEIN"/>
    <property type="match status" value="1"/>
</dbReference>
<proteinExistence type="predicted"/>
<evidence type="ECO:0000259" key="10">
    <source>
        <dbReference type="Pfam" id="PF01757"/>
    </source>
</evidence>
<evidence type="ECO:0000256" key="8">
    <source>
        <dbReference type="SAM" id="MobiDB-lite"/>
    </source>
</evidence>
<feature type="transmembrane region" description="Helical" evidence="9">
    <location>
        <begin position="168"/>
        <end position="186"/>
    </location>
</feature>
<feature type="transmembrane region" description="Helical" evidence="9">
    <location>
        <begin position="198"/>
        <end position="218"/>
    </location>
</feature>
<feature type="transmembrane region" description="Helical" evidence="9">
    <location>
        <begin position="253"/>
        <end position="273"/>
    </location>
</feature>
<evidence type="ECO:0000313" key="11">
    <source>
        <dbReference type="EMBL" id="MDR6891471.1"/>
    </source>
</evidence>
<dbReference type="RefSeq" id="WP_309849301.1">
    <property type="nucleotide sequence ID" value="NZ_JAVDUI010000001.1"/>
</dbReference>
<dbReference type="AlphaFoldDB" id="A0AAE4C4L5"/>
<feature type="region of interest" description="Disordered" evidence="8">
    <location>
        <begin position="436"/>
        <end position="471"/>
    </location>
</feature>
<name>A0AAE4C4L5_9MICC</name>
<organism evidence="11 12">
    <name type="scientific">Falsarthrobacter nasiphocae</name>
    <dbReference type="NCBI Taxonomy" id="189863"/>
    <lineage>
        <taxon>Bacteria</taxon>
        <taxon>Bacillati</taxon>
        <taxon>Actinomycetota</taxon>
        <taxon>Actinomycetes</taxon>
        <taxon>Micrococcales</taxon>
        <taxon>Micrococcaceae</taxon>
        <taxon>Falsarthrobacter</taxon>
    </lineage>
</organism>
<feature type="compositionally biased region" description="Low complexity" evidence="8">
    <location>
        <begin position="457"/>
        <end position="467"/>
    </location>
</feature>
<evidence type="ECO:0000256" key="1">
    <source>
        <dbReference type="ARBA" id="ARBA00004651"/>
    </source>
</evidence>
<dbReference type="GO" id="GO:0005886">
    <property type="term" value="C:plasma membrane"/>
    <property type="evidence" value="ECO:0007669"/>
    <property type="project" value="UniProtKB-SubCell"/>
</dbReference>
<dbReference type="EMBL" id="JAVDUI010000001">
    <property type="protein sequence ID" value="MDR6891471.1"/>
    <property type="molecule type" value="Genomic_DNA"/>
</dbReference>
<dbReference type="InterPro" id="IPR036514">
    <property type="entry name" value="SGNH_hydro_sf"/>
</dbReference>
<evidence type="ECO:0000256" key="3">
    <source>
        <dbReference type="ARBA" id="ARBA00022679"/>
    </source>
</evidence>
<feature type="transmembrane region" description="Helical" evidence="9">
    <location>
        <begin position="279"/>
        <end position="298"/>
    </location>
</feature>
<dbReference type="InterPro" id="IPR002656">
    <property type="entry name" value="Acyl_transf_3_dom"/>
</dbReference>
<dbReference type="SUPFAM" id="SSF52266">
    <property type="entry name" value="SGNH hydrolase"/>
    <property type="match status" value="1"/>
</dbReference>
<keyword evidence="12" id="KW-1185">Reference proteome</keyword>
<comment type="caution">
    <text evidence="11">The sequence shown here is derived from an EMBL/GenBank/DDBJ whole genome shotgun (WGS) entry which is preliminary data.</text>
</comment>
<dbReference type="GO" id="GO:0016747">
    <property type="term" value="F:acyltransferase activity, transferring groups other than amino-acyl groups"/>
    <property type="evidence" value="ECO:0007669"/>
    <property type="project" value="InterPro"/>
</dbReference>
<accession>A0AAE4C4L5</accession>
<evidence type="ECO:0000256" key="2">
    <source>
        <dbReference type="ARBA" id="ARBA00022475"/>
    </source>
</evidence>
<feature type="compositionally biased region" description="Pro residues" evidence="8">
    <location>
        <begin position="445"/>
        <end position="456"/>
    </location>
</feature>
<dbReference type="GO" id="GO:0009103">
    <property type="term" value="P:lipopolysaccharide biosynthetic process"/>
    <property type="evidence" value="ECO:0007669"/>
    <property type="project" value="TreeGrafter"/>
</dbReference>
<evidence type="ECO:0000256" key="9">
    <source>
        <dbReference type="SAM" id="Phobius"/>
    </source>
</evidence>
<gene>
    <name evidence="11" type="ORF">J2S35_000411</name>
</gene>
<keyword evidence="6 9" id="KW-0472">Membrane</keyword>
<feature type="transmembrane region" description="Helical" evidence="9">
    <location>
        <begin position="224"/>
        <end position="246"/>
    </location>
</feature>
<feature type="transmembrane region" description="Helical" evidence="9">
    <location>
        <begin position="17"/>
        <end position="37"/>
    </location>
</feature>
<feature type="transmembrane region" description="Helical" evidence="9">
    <location>
        <begin position="97"/>
        <end position="115"/>
    </location>
</feature>
<keyword evidence="5 9" id="KW-1133">Transmembrane helix</keyword>
<dbReference type="Pfam" id="PF01757">
    <property type="entry name" value="Acyl_transf_3"/>
    <property type="match status" value="1"/>
</dbReference>
<comment type="subcellular location">
    <subcellularLocation>
        <location evidence="1">Cell membrane</location>
        <topology evidence="1">Multi-pass membrane protein</topology>
    </subcellularLocation>
</comment>
<reference evidence="11" key="1">
    <citation type="submission" date="2023-07" db="EMBL/GenBank/DDBJ databases">
        <title>Sequencing the genomes of 1000 actinobacteria strains.</title>
        <authorList>
            <person name="Klenk H.-P."/>
        </authorList>
    </citation>
    <scope>NUCLEOTIDE SEQUENCE</scope>
    <source>
        <strain evidence="11">DSM 13988</strain>
    </source>
</reference>
<dbReference type="InterPro" id="IPR050879">
    <property type="entry name" value="Acyltransferase_3"/>
</dbReference>
<feature type="transmembrane region" description="Helical" evidence="9">
    <location>
        <begin position="43"/>
        <end position="64"/>
    </location>
</feature>
<keyword evidence="2" id="KW-1003">Cell membrane</keyword>
<feature type="transmembrane region" description="Helical" evidence="9">
    <location>
        <begin position="400"/>
        <end position="424"/>
    </location>
</feature>
<keyword evidence="3" id="KW-0808">Transferase</keyword>
<feature type="domain" description="Acyltransferase 3" evidence="10">
    <location>
        <begin position="20"/>
        <end position="369"/>
    </location>
</feature>
<evidence type="ECO:0000313" key="12">
    <source>
        <dbReference type="Proteomes" id="UP001247307"/>
    </source>
</evidence>
<sequence>MSTVPGPPDVKHSRPRYAVLDILRAAAVLLVIAYHALPGALPAGYLGVDLFFVLSGFLITRGLLARAGERLQPADGRDPLTLRAFFADFYLKRVRRLAPAFAFMLLGTCALALSAPDDVRVRLGRQVLGAVTSTANWVQLAAGSSYFDAGTPQLLKHMWSLAVEEQFYLVWPWAVLAAAASVRGRARPLTAMRARLRAWTAGAAAASALGMAGVWLVTRDLNQAYLNTFTHASGILLGACVACLPVVRQTRPLVRWAAGAAALSVLLASQWLLPDTAPASQLGGIFVFSLAAAILVRLGTTGRLASVNPQGPLAGAWRWVADRSYALYLWHWPLLVLAAAWLPDPTGGEVEPHLMWGRACLAVGLTFALAEASARLLEQPVLRWGFRGALRRAAGARKRLAAGAAVAVALTAATLVAVVTAPAVTADQARLEALQQKSSRLAEPPTAPPTGPPTPAPTGSAAPPGTAESQGIDSRTVTFIGDSVTVAASDAIRAAYPQSALDAHVGQQMWDAPERIKALDAQGRLGQTVVVALGTNGSFTDENLESVVAAGGPERRFVFVTGYGPQPWIAEVNARLHAYAQAHRDRVRLAEWDQAAPTTGDIASDGVHPGPTASRAWVETVTRAVKSF</sequence>